<evidence type="ECO:0000313" key="1">
    <source>
        <dbReference type="EMBL" id="KAI4866594.1"/>
    </source>
</evidence>
<comment type="caution">
    <text evidence="1">The sequence shown here is derived from an EMBL/GenBank/DDBJ whole genome shotgun (WGS) entry which is preliminary data.</text>
</comment>
<evidence type="ECO:0000313" key="2">
    <source>
        <dbReference type="Proteomes" id="UP001497700"/>
    </source>
</evidence>
<proteinExistence type="predicted"/>
<keyword evidence="2" id="KW-1185">Reference proteome</keyword>
<dbReference type="Proteomes" id="UP001497700">
    <property type="component" value="Unassembled WGS sequence"/>
</dbReference>
<accession>A0ACB9Z694</accession>
<organism evidence="1 2">
    <name type="scientific">Hypoxylon rubiginosum</name>
    <dbReference type="NCBI Taxonomy" id="110542"/>
    <lineage>
        <taxon>Eukaryota</taxon>
        <taxon>Fungi</taxon>
        <taxon>Dikarya</taxon>
        <taxon>Ascomycota</taxon>
        <taxon>Pezizomycotina</taxon>
        <taxon>Sordariomycetes</taxon>
        <taxon>Xylariomycetidae</taxon>
        <taxon>Xylariales</taxon>
        <taxon>Hypoxylaceae</taxon>
        <taxon>Hypoxylon</taxon>
    </lineage>
</organism>
<gene>
    <name evidence="1" type="ORF">F4820DRAFT_446966</name>
</gene>
<name>A0ACB9Z694_9PEZI</name>
<protein>
    <submittedName>
        <fullName evidence="1">Uncharacterized protein</fullName>
    </submittedName>
</protein>
<reference evidence="1 2" key="1">
    <citation type="journal article" date="2022" name="New Phytol.">
        <title>Ecological generalism drives hyperdiversity of secondary metabolite gene clusters in xylarialean endophytes.</title>
        <authorList>
            <person name="Franco M.E.E."/>
            <person name="Wisecaver J.H."/>
            <person name="Arnold A.E."/>
            <person name="Ju Y.M."/>
            <person name="Slot J.C."/>
            <person name="Ahrendt S."/>
            <person name="Moore L.P."/>
            <person name="Eastman K.E."/>
            <person name="Scott K."/>
            <person name="Konkel Z."/>
            <person name="Mondo S.J."/>
            <person name="Kuo A."/>
            <person name="Hayes R.D."/>
            <person name="Haridas S."/>
            <person name="Andreopoulos B."/>
            <person name="Riley R."/>
            <person name="LaButti K."/>
            <person name="Pangilinan J."/>
            <person name="Lipzen A."/>
            <person name="Amirebrahimi M."/>
            <person name="Yan J."/>
            <person name="Adam C."/>
            <person name="Keymanesh K."/>
            <person name="Ng V."/>
            <person name="Louie K."/>
            <person name="Northen T."/>
            <person name="Drula E."/>
            <person name="Henrissat B."/>
            <person name="Hsieh H.M."/>
            <person name="Youens-Clark K."/>
            <person name="Lutzoni F."/>
            <person name="Miadlikowska J."/>
            <person name="Eastwood D.C."/>
            <person name="Hamelin R.C."/>
            <person name="Grigoriev I.V."/>
            <person name="U'Ren J.M."/>
        </authorList>
    </citation>
    <scope>NUCLEOTIDE SEQUENCE [LARGE SCALE GENOMIC DNA]</scope>
    <source>
        <strain evidence="1 2">CBS 119005</strain>
    </source>
</reference>
<dbReference type="EMBL" id="MU393457">
    <property type="protein sequence ID" value="KAI4866594.1"/>
    <property type="molecule type" value="Genomic_DNA"/>
</dbReference>
<sequence length="90" mass="9631">MSSQSPNTTSNSSLEDRKMFGLGPDRRMPHSCTYCLGTPRLVKGCRPCNGTGLMWDPSPDSLYQGKDERQITPGGSSPGSSSVSSYGQRG</sequence>